<gene>
    <name evidence="1" type="ORF">PPRIM_AZ9-3.1.T0130313</name>
</gene>
<dbReference type="Proteomes" id="UP000688137">
    <property type="component" value="Unassembled WGS sequence"/>
</dbReference>
<reference evidence="1" key="1">
    <citation type="submission" date="2021-01" db="EMBL/GenBank/DDBJ databases">
        <authorList>
            <consortium name="Genoscope - CEA"/>
            <person name="William W."/>
        </authorList>
    </citation>
    <scope>NUCLEOTIDE SEQUENCE</scope>
</reference>
<dbReference type="EMBL" id="CAJJDM010000010">
    <property type="protein sequence ID" value="CAD8049199.1"/>
    <property type="molecule type" value="Genomic_DNA"/>
</dbReference>
<evidence type="ECO:0000313" key="2">
    <source>
        <dbReference type="Proteomes" id="UP000688137"/>
    </source>
</evidence>
<accession>A0A8S1K1W6</accession>
<comment type="caution">
    <text evidence="1">The sequence shown here is derived from an EMBL/GenBank/DDBJ whole genome shotgun (WGS) entry which is preliminary data.</text>
</comment>
<proteinExistence type="predicted"/>
<evidence type="ECO:0000313" key="1">
    <source>
        <dbReference type="EMBL" id="CAD8049199.1"/>
    </source>
</evidence>
<name>A0A8S1K1W6_PARPR</name>
<organism evidence="1 2">
    <name type="scientific">Paramecium primaurelia</name>
    <dbReference type="NCBI Taxonomy" id="5886"/>
    <lineage>
        <taxon>Eukaryota</taxon>
        <taxon>Sar</taxon>
        <taxon>Alveolata</taxon>
        <taxon>Ciliophora</taxon>
        <taxon>Intramacronucleata</taxon>
        <taxon>Oligohymenophorea</taxon>
        <taxon>Peniculida</taxon>
        <taxon>Parameciidae</taxon>
        <taxon>Paramecium</taxon>
    </lineage>
</organism>
<sequence length="154" mass="19111">MRYHNSTTKPSCFISQELHKTLLILILQWSSIFTIFQKDYLGFKKLQNHQQKYIINQHLQNQINRLLRISKNKYFIAKLIWSCIPIKLHTTQKQFRFQYYRYGMLPKEMVNIGYLDKFKRVLKFYNKQIEFIQMMQANNFQYQNKRYLQYRLSF</sequence>
<dbReference type="AlphaFoldDB" id="A0A8S1K1W6"/>
<keyword evidence="2" id="KW-1185">Reference proteome</keyword>
<protein>
    <submittedName>
        <fullName evidence="1">Uncharacterized protein</fullName>
    </submittedName>
</protein>